<keyword evidence="6" id="KW-0812">Transmembrane</keyword>
<keyword evidence="3" id="KW-0285">Flavoprotein</keyword>
<feature type="transmembrane region" description="Helical" evidence="6">
    <location>
        <begin position="415"/>
        <end position="434"/>
    </location>
</feature>
<name>A0A1I3JG69_9PLAN</name>
<evidence type="ECO:0000313" key="8">
    <source>
        <dbReference type="EMBL" id="SFI59174.1"/>
    </source>
</evidence>
<evidence type="ECO:0000256" key="1">
    <source>
        <dbReference type="ARBA" id="ARBA00022448"/>
    </source>
</evidence>
<dbReference type="GO" id="GO:0005886">
    <property type="term" value="C:plasma membrane"/>
    <property type="evidence" value="ECO:0007669"/>
    <property type="project" value="InterPro"/>
</dbReference>
<gene>
    <name evidence="8" type="ORF">SAMN05421753_110165</name>
</gene>
<dbReference type="InterPro" id="IPR007329">
    <property type="entry name" value="FMN-bd"/>
</dbReference>
<organism evidence="8 9">
    <name type="scientific">Planctomicrobium piriforme</name>
    <dbReference type="NCBI Taxonomy" id="1576369"/>
    <lineage>
        <taxon>Bacteria</taxon>
        <taxon>Pseudomonadati</taxon>
        <taxon>Planctomycetota</taxon>
        <taxon>Planctomycetia</taxon>
        <taxon>Planctomycetales</taxon>
        <taxon>Planctomycetaceae</taxon>
        <taxon>Planctomicrobium</taxon>
    </lineage>
</organism>
<evidence type="ECO:0000256" key="4">
    <source>
        <dbReference type="ARBA" id="ARBA00022643"/>
    </source>
</evidence>
<dbReference type="STRING" id="1576369.SAMN05421753_110165"/>
<sequence length="573" mass="61862">MAASPAGRPVRIASRPRKLAGVLLHAARIGLLAVILLLMHWQHVRALTAQRAAGLETVPISNVQALFPTATALGEIESHGGRTVLAGEKPIGSVLQTFPEAQPFLGFSGPTNCLIGFDEQGLVVGLAILSSRDTRDHVELIRKDARFLSALNRRNAGDVAQADVDAVTGATLTSLAILQGIQARLGKQPESLKFPDAYTVEDARRLFPTATAVARDAQAPELWQVTGEKGVPLGSLLSNSPAADQIVGYQGPTRAFLGMNLEGKVVSLIVGASYENEPYVGYVRDDAWFAEIFNGRTLEELGKTRFEDSGVEGVSGATMTSQAVAEGLLLAAQKITELRSKQQQERQQSQAVRWKSAVTIGIVLAGLLIGLTPLRGRTWLRRGYQLVLIAVLGFWNADLLSMAMFVGWAQSGIPWTNALGLVCLTAAAVVLPIFTKQNVYCDHLCPHGAAQQLLPRKWKLQRRPQWLVKSLSTIRPVLLAIVVVSPLLQWNVSMVDLEPFDAYAWRAAGVATIAIAVIGLIASLFLPMGYCHYGCPTGAVLGYLRRHARSDRLTRSDAIAASLLILAIICFLR</sequence>
<dbReference type="GO" id="GO:0009055">
    <property type="term" value="F:electron transfer activity"/>
    <property type="evidence" value="ECO:0007669"/>
    <property type="project" value="InterPro"/>
</dbReference>
<evidence type="ECO:0000256" key="3">
    <source>
        <dbReference type="ARBA" id="ARBA00022630"/>
    </source>
</evidence>
<feature type="transmembrane region" description="Helical" evidence="6">
    <location>
        <begin position="508"/>
        <end position="533"/>
    </location>
</feature>
<evidence type="ECO:0000256" key="6">
    <source>
        <dbReference type="SAM" id="Phobius"/>
    </source>
</evidence>
<protein>
    <submittedName>
        <fullName evidence="8">4Fe-4S binding domain-containing protein</fullName>
    </submittedName>
</protein>
<feature type="transmembrane region" description="Helical" evidence="6">
    <location>
        <begin position="21"/>
        <end position="41"/>
    </location>
</feature>
<dbReference type="PANTHER" id="PTHR36118:SF1">
    <property type="entry name" value="ION-TRANSLOCATING OXIDOREDUCTASE COMPLEX SUBUNIT G"/>
    <property type="match status" value="1"/>
</dbReference>
<feature type="transmembrane region" description="Helical" evidence="6">
    <location>
        <begin position="354"/>
        <end position="374"/>
    </location>
</feature>
<keyword evidence="6" id="KW-0472">Membrane</keyword>
<dbReference type="InterPro" id="IPR017896">
    <property type="entry name" value="4Fe4S_Fe-S-bd"/>
</dbReference>
<keyword evidence="1" id="KW-0813">Transport</keyword>
<dbReference type="RefSeq" id="WP_092051322.1">
    <property type="nucleotide sequence ID" value="NZ_FOQD01000010.1"/>
</dbReference>
<dbReference type="SMART" id="SM00900">
    <property type="entry name" value="FMN_bind"/>
    <property type="match status" value="2"/>
</dbReference>
<proteinExistence type="predicted"/>
<feature type="domain" description="FMN-binding" evidence="7">
    <location>
        <begin position="106"/>
        <end position="188"/>
    </location>
</feature>
<feature type="transmembrane region" description="Helical" evidence="6">
    <location>
        <begin position="466"/>
        <end position="488"/>
    </location>
</feature>
<keyword evidence="6" id="KW-1133">Transmembrane helix</keyword>
<dbReference type="GO" id="GO:0022900">
    <property type="term" value="P:electron transport chain"/>
    <property type="evidence" value="ECO:0007669"/>
    <property type="project" value="InterPro"/>
</dbReference>
<accession>A0A1I3JG69</accession>
<keyword evidence="5" id="KW-0249">Electron transport</keyword>
<dbReference type="InterPro" id="IPR010209">
    <property type="entry name" value="Ion_transpt_RnfG/RsxG"/>
</dbReference>
<feature type="transmembrane region" description="Helical" evidence="6">
    <location>
        <begin position="386"/>
        <end position="409"/>
    </location>
</feature>
<keyword evidence="9" id="KW-1185">Reference proteome</keyword>
<evidence type="ECO:0000256" key="2">
    <source>
        <dbReference type="ARBA" id="ARBA00022553"/>
    </source>
</evidence>
<evidence type="ECO:0000313" key="9">
    <source>
        <dbReference type="Proteomes" id="UP000199518"/>
    </source>
</evidence>
<dbReference type="Pfam" id="PF04205">
    <property type="entry name" value="FMN_bind"/>
    <property type="match status" value="2"/>
</dbReference>
<feature type="domain" description="FMN-binding" evidence="7">
    <location>
        <begin position="248"/>
        <end position="335"/>
    </location>
</feature>
<dbReference type="Proteomes" id="UP000199518">
    <property type="component" value="Unassembled WGS sequence"/>
</dbReference>
<dbReference type="GO" id="GO:0010181">
    <property type="term" value="F:FMN binding"/>
    <property type="evidence" value="ECO:0007669"/>
    <property type="project" value="InterPro"/>
</dbReference>
<dbReference type="Pfam" id="PF12801">
    <property type="entry name" value="Fer4_5"/>
    <property type="match status" value="2"/>
</dbReference>
<dbReference type="AlphaFoldDB" id="A0A1I3JG69"/>
<keyword evidence="4" id="KW-0288">FMN</keyword>
<reference evidence="9" key="1">
    <citation type="submission" date="2016-10" db="EMBL/GenBank/DDBJ databases">
        <authorList>
            <person name="Varghese N."/>
            <person name="Submissions S."/>
        </authorList>
    </citation>
    <scope>NUCLEOTIDE SEQUENCE [LARGE SCALE GENOMIC DNA]</scope>
    <source>
        <strain evidence="9">DSM 26348</strain>
    </source>
</reference>
<dbReference type="EMBL" id="FOQD01000010">
    <property type="protein sequence ID" value="SFI59174.1"/>
    <property type="molecule type" value="Genomic_DNA"/>
</dbReference>
<evidence type="ECO:0000259" key="7">
    <source>
        <dbReference type="SMART" id="SM00900"/>
    </source>
</evidence>
<evidence type="ECO:0000256" key="5">
    <source>
        <dbReference type="ARBA" id="ARBA00022982"/>
    </source>
</evidence>
<keyword evidence="2" id="KW-0597">Phosphoprotein</keyword>
<dbReference type="OrthoDB" id="235065at2"/>
<dbReference type="PANTHER" id="PTHR36118">
    <property type="entry name" value="ION-TRANSLOCATING OXIDOREDUCTASE COMPLEX SUBUNIT G"/>
    <property type="match status" value="1"/>
</dbReference>